<feature type="transmembrane region" description="Helical" evidence="1">
    <location>
        <begin position="29"/>
        <end position="51"/>
    </location>
</feature>
<dbReference type="EMBL" id="JACIJH010000010">
    <property type="protein sequence ID" value="MBB5707583.1"/>
    <property type="molecule type" value="Genomic_DNA"/>
</dbReference>
<protein>
    <submittedName>
        <fullName evidence="2">Uncharacterized membrane protein YhaH (DUF805 family)</fullName>
    </submittedName>
</protein>
<reference evidence="2 3" key="1">
    <citation type="submission" date="2020-08" db="EMBL/GenBank/DDBJ databases">
        <title>Genomic Encyclopedia of Type Strains, Phase IV (KMG-IV): sequencing the most valuable type-strain genomes for metagenomic binning, comparative biology and taxonomic classification.</title>
        <authorList>
            <person name="Goeker M."/>
        </authorList>
    </citation>
    <scope>NUCLEOTIDE SEQUENCE [LARGE SCALE GENOMIC DNA]</scope>
    <source>
        <strain evidence="2 3">DSM 27163</strain>
    </source>
</reference>
<dbReference type="PANTHER" id="PTHR34980:SF2">
    <property type="entry name" value="INNER MEMBRANE PROTEIN YHAH-RELATED"/>
    <property type="match status" value="1"/>
</dbReference>
<organism evidence="2 3">
    <name type="scientific">Sphingopyxis panaciterrulae</name>
    <dbReference type="NCBI Taxonomy" id="462372"/>
    <lineage>
        <taxon>Bacteria</taxon>
        <taxon>Pseudomonadati</taxon>
        <taxon>Pseudomonadota</taxon>
        <taxon>Alphaproteobacteria</taxon>
        <taxon>Sphingomonadales</taxon>
        <taxon>Sphingomonadaceae</taxon>
        <taxon>Sphingopyxis</taxon>
    </lineage>
</organism>
<dbReference type="Pfam" id="PF05656">
    <property type="entry name" value="DUF805"/>
    <property type="match status" value="1"/>
</dbReference>
<evidence type="ECO:0000256" key="1">
    <source>
        <dbReference type="SAM" id="Phobius"/>
    </source>
</evidence>
<dbReference type="InterPro" id="IPR008523">
    <property type="entry name" value="DUF805"/>
</dbReference>
<comment type="caution">
    <text evidence="2">The sequence shown here is derived from an EMBL/GenBank/DDBJ whole genome shotgun (WGS) entry which is preliminary data.</text>
</comment>
<keyword evidence="1" id="KW-1133">Transmembrane helix</keyword>
<feature type="transmembrane region" description="Helical" evidence="1">
    <location>
        <begin position="78"/>
        <end position="100"/>
    </location>
</feature>
<feature type="transmembrane region" description="Helical" evidence="1">
    <location>
        <begin position="173"/>
        <end position="190"/>
    </location>
</feature>
<dbReference type="Proteomes" id="UP000537161">
    <property type="component" value="Unassembled WGS sequence"/>
</dbReference>
<name>A0A7W9B7E1_9SPHN</name>
<sequence length="204" mass="22198">MADVSIGRIFRRGFAGLFAARGRDNRMQFWLFSALVFGPLVTLQFIVQMILSFPSVDLSGGQGAIRTASLDAHFFESVAIIGTVNLVLHLIGALLLVTAVARRLHDRDRSGWWSLILPFAVVAVGLDQARRTEAMAKAMARWMAEARQTPPEGIGDVFAFPARLQAAMPGPDWPAIVAGLAMLWLAIELVRAGTAGDNRYGPRP</sequence>
<keyword evidence="1" id="KW-0812">Transmembrane</keyword>
<gene>
    <name evidence="2" type="ORF">FHR21_002950</name>
</gene>
<dbReference type="PANTHER" id="PTHR34980">
    <property type="entry name" value="INNER MEMBRANE PROTEIN-RELATED-RELATED"/>
    <property type="match status" value="1"/>
</dbReference>
<dbReference type="AlphaFoldDB" id="A0A7W9B7E1"/>
<keyword evidence="1" id="KW-0472">Membrane</keyword>
<dbReference type="RefSeq" id="WP_184099598.1">
    <property type="nucleotide sequence ID" value="NZ_JACIJH010000010.1"/>
</dbReference>
<keyword evidence="3" id="KW-1185">Reference proteome</keyword>
<accession>A0A7W9B7E1</accession>
<proteinExistence type="predicted"/>
<evidence type="ECO:0000313" key="3">
    <source>
        <dbReference type="Proteomes" id="UP000537161"/>
    </source>
</evidence>
<dbReference type="GO" id="GO:0005886">
    <property type="term" value="C:plasma membrane"/>
    <property type="evidence" value="ECO:0007669"/>
    <property type="project" value="TreeGrafter"/>
</dbReference>
<feature type="transmembrane region" description="Helical" evidence="1">
    <location>
        <begin position="112"/>
        <end position="129"/>
    </location>
</feature>
<evidence type="ECO:0000313" key="2">
    <source>
        <dbReference type="EMBL" id="MBB5707583.1"/>
    </source>
</evidence>